<dbReference type="RefSeq" id="WP_073092602.1">
    <property type="nucleotide sequence ID" value="NZ_FQWY01000028.1"/>
</dbReference>
<dbReference type="Proteomes" id="UP000242329">
    <property type="component" value="Unassembled WGS sequence"/>
</dbReference>
<gene>
    <name evidence="1" type="ORF">SAMN02745221_01618</name>
</gene>
<dbReference type="OrthoDB" id="9789133at2"/>
<accession>A0A1M5PZR9</accession>
<evidence type="ECO:0000313" key="1">
    <source>
        <dbReference type="EMBL" id="SHH07238.1"/>
    </source>
</evidence>
<organism evidence="1 2">
    <name type="scientific">Thermosyntropha lipolytica DSM 11003</name>
    <dbReference type="NCBI Taxonomy" id="1123382"/>
    <lineage>
        <taxon>Bacteria</taxon>
        <taxon>Bacillati</taxon>
        <taxon>Bacillota</taxon>
        <taxon>Clostridia</taxon>
        <taxon>Eubacteriales</taxon>
        <taxon>Syntrophomonadaceae</taxon>
        <taxon>Thermosyntropha</taxon>
    </lineage>
</organism>
<dbReference type="PANTHER" id="PTHR42967:SF1">
    <property type="entry name" value="MBL FOLD METALLO-HYDROLASE"/>
    <property type="match status" value="1"/>
</dbReference>
<dbReference type="PANTHER" id="PTHR42967">
    <property type="entry name" value="METAL DEPENDENT HYDROLASE"/>
    <property type="match status" value="1"/>
</dbReference>
<dbReference type="SUPFAM" id="SSF56281">
    <property type="entry name" value="Metallo-hydrolase/oxidoreductase"/>
    <property type="match status" value="1"/>
</dbReference>
<proteinExistence type="predicted"/>
<dbReference type="Gene3D" id="3.60.15.10">
    <property type="entry name" value="Ribonuclease Z/Hydroxyacylglutathione hydrolase-like"/>
    <property type="match status" value="1"/>
</dbReference>
<reference evidence="2" key="1">
    <citation type="submission" date="2016-11" db="EMBL/GenBank/DDBJ databases">
        <authorList>
            <person name="Varghese N."/>
            <person name="Submissions S."/>
        </authorList>
    </citation>
    <scope>NUCLEOTIDE SEQUENCE [LARGE SCALE GENOMIC DNA]</scope>
    <source>
        <strain evidence="2">DSM 11003</strain>
    </source>
</reference>
<dbReference type="Pfam" id="PF13483">
    <property type="entry name" value="Lactamase_B_3"/>
    <property type="match status" value="1"/>
</dbReference>
<protein>
    <submittedName>
        <fullName evidence="1">L-ascorbate metabolism protein UlaG, beta-lactamase superfamily</fullName>
    </submittedName>
</protein>
<sequence length="212" mass="23728">MKITWLGHASFIIETGGKKIITDPFEEKVGYPLYAGEVDIATVSHDHYDHNAVHLLKGDPLVVKGRGVFELAGIKITGYPSYHDKRKGEERGENTVYKIESEELSILHLGDLGHILDDRMVEEIGRVDILLIPVGGVYTINAEEAFALAQKINPRIIIPMHFATPALTFTLAPVEDFTSKFAHTVKKPYLYLERKEDLPGETEVIVLDYTNS</sequence>
<dbReference type="EMBL" id="FQWY01000028">
    <property type="protein sequence ID" value="SHH07238.1"/>
    <property type="molecule type" value="Genomic_DNA"/>
</dbReference>
<dbReference type="InterPro" id="IPR036866">
    <property type="entry name" value="RibonucZ/Hydroxyglut_hydro"/>
</dbReference>
<dbReference type="STRING" id="1123382.SAMN02745221_01618"/>
<name>A0A1M5PZR9_9FIRM</name>
<keyword evidence="2" id="KW-1185">Reference proteome</keyword>
<evidence type="ECO:0000313" key="2">
    <source>
        <dbReference type="Proteomes" id="UP000242329"/>
    </source>
</evidence>
<dbReference type="AlphaFoldDB" id="A0A1M5PZR9"/>